<feature type="region of interest" description="Disordered" evidence="9">
    <location>
        <begin position="105"/>
        <end position="126"/>
    </location>
</feature>
<keyword evidence="7" id="KW-0325">Glycoprotein</keyword>
<comment type="subcellular location">
    <subcellularLocation>
        <location evidence="1">Cell membrane</location>
        <topology evidence="1">Lipid-anchor</topology>
        <topology evidence="1">GPI-anchor</topology>
    </subcellularLocation>
</comment>
<comment type="caution">
    <text evidence="12">The sequence shown here is derived from an EMBL/GenBank/DDBJ whole genome shotgun (WGS) entry which is preliminary data.</text>
</comment>
<evidence type="ECO:0000256" key="2">
    <source>
        <dbReference type="ARBA" id="ARBA00009748"/>
    </source>
</evidence>
<keyword evidence="8" id="KW-0449">Lipoprotein</keyword>
<gene>
    <name evidence="12" type="ORF">V6N12_020429</name>
</gene>
<evidence type="ECO:0000256" key="7">
    <source>
        <dbReference type="ARBA" id="ARBA00023180"/>
    </source>
</evidence>
<proteinExistence type="inferred from homology"/>
<evidence type="ECO:0000256" key="9">
    <source>
        <dbReference type="SAM" id="MobiDB-lite"/>
    </source>
</evidence>
<evidence type="ECO:0000256" key="10">
    <source>
        <dbReference type="SAM" id="SignalP"/>
    </source>
</evidence>
<keyword evidence="13" id="KW-1185">Reference proteome</keyword>
<dbReference type="InterPro" id="IPR016140">
    <property type="entry name" value="Bifunc_inhib/LTP/seed_store"/>
</dbReference>
<evidence type="ECO:0000313" key="13">
    <source>
        <dbReference type="Proteomes" id="UP001472677"/>
    </source>
</evidence>
<sequence length="152" mass="16161">MDSKLVCPCILLLFLSWGLQGAAAVAEDEMPCIEKLMPCRSHVHSSSPPATCCTPLNDMIKKQGQCLCKIFNDQKFLKTAGLTKDEALALSKACGAKVDTSVCNNGSESNNSSNSTKSSSSKSNASAKTTDVHGVFRFIASIATIMFSALYV</sequence>
<dbReference type="PANTHER" id="PTHR33044">
    <property type="entry name" value="BIFUNCTIONAL INHIBITOR/LIPID-TRANSFER PROTEIN/SEED STORAGE 2S ALBUMIN SUPERFAMILY PROTEIN-RELATED"/>
    <property type="match status" value="1"/>
</dbReference>
<keyword evidence="4" id="KW-0336">GPI-anchor</keyword>
<protein>
    <recommendedName>
        <fullName evidence="11">Bifunctional inhibitor/plant lipid transfer protein/seed storage helical domain-containing protein</fullName>
    </recommendedName>
</protein>
<evidence type="ECO:0000256" key="1">
    <source>
        <dbReference type="ARBA" id="ARBA00004609"/>
    </source>
</evidence>
<dbReference type="InterPro" id="IPR036312">
    <property type="entry name" value="Bifun_inhib/LTP/seed_sf"/>
</dbReference>
<reference evidence="12 13" key="1">
    <citation type="journal article" date="2024" name="G3 (Bethesda)">
        <title>Genome assembly of Hibiscus sabdariffa L. provides insights into metabolisms of medicinal natural products.</title>
        <authorList>
            <person name="Kim T."/>
        </authorList>
    </citation>
    <scope>NUCLEOTIDE SEQUENCE [LARGE SCALE GENOMIC DNA]</scope>
    <source>
        <strain evidence="12">TK-2024</strain>
        <tissue evidence="12">Old leaves</tissue>
    </source>
</reference>
<dbReference type="Proteomes" id="UP001472677">
    <property type="component" value="Unassembled WGS sequence"/>
</dbReference>
<evidence type="ECO:0000256" key="6">
    <source>
        <dbReference type="ARBA" id="ARBA00023157"/>
    </source>
</evidence>
<keyword evidence="6" id="KW-1015">Disulfide bond</keyword>
<keyword evidence="3" id="KW-1003">Cell membrane</keyword>
<evidence type="ECO:0000256" key="5">
    <source>
        <dbReference type="ARBA" id="ARBA00022729"/>
    </source>
</evidence>
<dbReference type="CDD" id="cd00010">
    <property type="entry name" value="AAI_LTSS"/>
    <property type="match status" value="1"/>
</dbReference>
<comment type="similarity">
    <text evidence="2">Belongs to the plant LTP family.</text>
</comment>
<dbReference type="SUPFAM" id="SSF47699">
    <property type="entry name" value="Bifunctional inhibitor/lipid-transfer protein/seed storage 2S albumin"/>
    <property type="match status" value="1"/>
</dbReference>
<feature type="domain" description="Bifunctional inhibitor/plant lipid transfer protein/seed storage helical" evidence="11">
    <location>
        <begin position="32"/>
        <end position="103"/>
    </location>
</feature>
<dbReference type="Pfam" id="PF14368">
    <property type="entry name" value="LTP_2"/>
    <property type="match status" value="1"/>
</dbReference>
<evidence type="ECO:0000313" key="12">
    <source>
        <dbReference type="EMBL" id="KAK8525943.1"/>
    </source>
</evidence>
<feature type="signal peptide" evidence="10">
    <location>
        <begin position="1"/>
        <end position="24"/>
    </location>
</feature>
<dbReference type="SMART" id="SM00499">
    <property type="entry name" value="AAI"/>
    <property type="match status" value="1"/>
</dbReference>
<evidence type="ECO:0000256" key="8">
    <source>
        <dbReference type="ARBA" id="ARBA00023288"/>
    </source>
</evidence>
<name>A0ABR2CY22_9ROSI</name>
<organism evidence="12 13">
    <name type="scientific">Hibiscus sabdariffa</name>
    <name type="common">roselle</name>
    <dbReference type="NCBI Taxonomy" id="183260"/>
    <lineage>
        <taxon>Eukaryota</taxon>
        <taxon>Viridiplantae</taxon>
        <taxon>Streptophyta</taxon>
        <taxon>Embryophyta</taxon>
        <taxon>Tracheophyta</taxon>
        <taxon>Spermatophyta</taxon>
        <taxon>Magnoliopsida</taxon>
        <taxon>eudicotyledons</taxon>
        <taxon>Gunneridae</taxon>
        <taxon>Pentapetalae</taxon>
        <taxon>rosids</taxon>
        <taxon>malvids</taxon>
        <taxon>Malvales</taxon>
        <taxon>Malvaceae</taxon>
        <taxon>Malvoideae</taxon>
        <taxon>Hibiscus</taxon>
    </lineage>
</organism>
<evidence type="ECO:0000256" key="4">
    <source>
        <dbReference type="ARBA" id="ARBA00022622"/>
    </source>
</evidence>
<keyword evidence="5 10" id="KW-0732">Signal</keyword>
<dbReference type="InterPro" id="IPR043325">
    <property type="entry name" value="LTSS"/>
</dbReference>
<accession>A0ABR2CY22</accession>
<dbReference type="EMBL" id="JBBPBM010000039">
    <property type="protein sequence ID" value="KAK8525943.1"/>
    <property type="molecule type" value="Genomic_DNA"/>
</dbReference>
<feature type="chain" id="PRO_5047366998" description="Bifunctional inhibitor/plant lipid transfer protein/seed storage helical domain-containing protein" evidence="10">
    <location>
        <begin position="25"/>
        <end position="152"/>
    </location>
</feature>
<evidence type="ECO:0000259" key="11">
    <source>
        <dbReference type="SMART" id="SM00499"/>
    </source>
</evidence>
<evidence type="ECO:0000256" key="3">
    <source>
        <dbReference type="ARBA" id="ARBA00022475"/>
    </source>
</evidence>
<keyword evidence="4" id="KW-0472">Membrane</keyword>
<dbReference type="Gene3D" id="1.10.110.10">
    <property type="entry name" value="Plant lipid-transfer and hydrophobic proteins"/>
    <property type="match status" value="1"/>
</dbReference>